<protein>
    <submittedName>
        <fullName evidence="1">Uncharacterized protein</fullName>
    </submittedName>
</protein>
<dbReference type="AlphaFoldDB" id="R1DK56"/>
<sequence length="407" mass="43719">MSEAADAAMIEAADADGRLRDDPLTDRPVDAAAAAERERLAKAAKLAAQTANAMVAVRGQLKLRGQAADKAAHDANAEAGAPVKPSSMMVERVFTARLDGPDRYMVARRKERKTAAGAGTAVEVVAGLEKMANSAVTMVQREGADGITVTAEHKALLDDVALEQGRKAIVARAASNYRQHTAWLASFATFVQCFYPCGWRHNPPLDGSEGAGTAIDPRLVALYLAMVANRLVPLGGFVCDHVDGTASFAAKGRKAAHTKGAEAGERYYGMAYVKTFLDGLSGYSRVWRVTAPQYDPDWYDTIWALRKVCSVRLDSNRPFKAAALCPVTVASLLATLSAVNAGDANFAAVLSLGLAFWMRPNEWFFLDVECMAFVKMRGIELLHILFVISKGDDNSSGVVRRTAHRVG</sequence>
<proteinExistence type="predicted"/>
<accession>R1DK56</accession>
<dbReference type="GeneID" id="17257382"/>
<dbReference type="HOGENOM" id="CLU_056680_0_0_1"/>
<dbReference type="EMBL" id="KB868129">
    <property type="protein sequence ID" value="EOD11231.1"/>
    <property type="molecule type" value="Genomic_DNA"/>
</dbReference>
<organism evidence="1">
    <name type="scientific">Emiliania huxleyi</name>
    <name type="common">Coccolithophore</name>
    <name type="synonym">Pontosphaera huxleyi</name>
    <dbReference type="NCBI Taxonomy" id="2903"/>
    <lineage>
        <taxon>Eukaryota</taxon>
        <taxon>Haptista</taxon>
        <taxon>Haptophyta</taxon>
        <taxon>Prymnesiophyceae</taxon>
        <taxon>Isochrysidales</taxon>
        <taxon>Noelaerhabdaceae</taxon>
        <taxon>Emiliania</taxon>
    </lineage>
</organism>
<name>R1DK56_EMIHU</name>
<dbReference type="RefSeq" id="XP_005763660.1">
    <property type="nucleotide sequence ID" value="XM_005763603.1"/>
</dbReference>
<feature type="non-terminal residue" evidence="1">
    <location>
        <position position="407"/>
    </location>
</feature>
<reference evidence="1" key="1">
    <citation type="submission" date="2012-07" db="EMBL/GenBank/DDBJ databases">
        <title>Genome variability drives Emilianias global distribution.</title>
        <authorList>
            <consortium name="DOE Joint Genome Institute"/>
            <person name="Read B."/>
            <person name="Kegel J."/>
            <person name="Klute M."/>
            <person name="Kuo A."/>
            <person name="Lefebvre S.C."/>
            <person name="Maumus F."/>
            <person name="Mayer C."/>
            <person name="Miller J."/>
            <person name="Allen A."/>
            <person name="Bidle K."/>
            <person name="Borodovsky M."/>
            <person name="Bowler C."/>
            <person name="Brownlee C."/>
            <person name="Claverie J.-M."/>
            <person name="Cock M."/>
            <person name="De Vargas C."/>
            <person name="Elias M."/>
            <person name="Frickenhaus S."/>
            <person name="Gladyshev V.N."/>
            <person name="Gonzalez K."/>
            <person name="Guda C."/>
            <person name="Hadaegh A."/>
            <person name="Herman E."/>
            <person name="Iglesias-Rodriguez D."/>
            <person name="Jones B."/>
            <person name="Lawson T."/>
            <person name="Leese F."/>
            <person name="Lin Y.-C."/>
            <person name="Lindquist E."/>
            <person name="Lobanov A."/>
            <person name="Lucas S."/>
            <person name="Malik S.-H.B."/>
            <person name="Marsh M.E."/>
            <person name="Mock T."/>
            <person name="Monier A."/>
            <person name="Moreau H."/>
            <person name="Mueller-Roeber B."/>
            <person name="Napier J."/>
            <person name="Ogata H."/>
            <person name="Parker M."/>
            <person name="Probert I."/>
            <person name="Quesneville H."/>
            <person name="Raines C."/>
            <person name="Rensing S."/>
            <person name="Riano-Pachon D.M."/>
            <person name="Richier S."/>
            <person name="Rokitta S."/>
            <person name="Salamov A."/>
            <person name="Sarno A.F."/>
            <person name="Schmutz J."/>
            <person name="Schroeder D."/>
            <person name="Shiraiwa Y."/>
            <person name="Soanes D.M."/>
            <person name="Valentin K."/>
            <person name="Van Der Giezen M."/>
            <person name="Van Der Peer Y."/>
            <person name="Vardi A."/>
            <person name="Verret F."/>
            <person name="Von Dassow P."/>
            <person name="Wheeler G."/>
            <person name="Williams B."/>
            <person name="Wilson W."/>
            <person name="Wolfe G."/>
            <person name="Wurch L.L."/>
            <person name="Young J."/>
            <person name="Dacks J.B."/>
            <person name="Delwiche C.F."/>
            <person name="Dyhrman S."/>
            <person name="Glockner G."/>
            <person name="John U."/>
            <person name="Richards T."/>
            <person name="Worden A.Z."/>
            <person name="Zhang X."/>
            <person name="Grigoriev I.V."/>
        </authorList>
    </citation>
    <scope>NUCLEOTIDE SEQUENCE</scope>
    <source>
        <strain evidence="1">CCMP1516</strain>
    </source>
</reference>
<gene>
    <name evidence="1" type="ORF">EMIHUDRAFT_257480</name>
</gene>
<evidence type="ECO:0000313" key="1">
    <source>
        <dbReference type="EMBL" id="EOD11231.1"/>
    </source>
</evidence>
<dbReference type="KEGG" id="ehx:EMIHUDRAFT_257480"/>